<organism evidence="9 10">
    <name type="scientific">Gellertiella hungarica</name>
    <dbReference type="NCBI Taxonomy" id="1572859"/>
    <lineage>
        <taxon>Bacteria</taxon>
        <taxon>Pseudomonadati</taxon>
        <taxon>Pseudomonadota</taxon>
        <taxon>Alphaproteobacteria</taxon>
        <taxon>Hyphomicrobiales</taxon>
        <taxon>Rhizobiaceae</taxon>
        <taxon>Gellertiella</taxon>
    </lineage>
</organism>
<feature type="transmembrane region" description="Helical" evidence="8">
    <location>
        <begin position="257"/>
        <end position="275"/>
    </location>
</feature>
<keyword evidence="3" id="KW-1003">Cell membrane</keyword>
<evidence type="ECO:0000256" key="6">
    <source>
        <dbReference type="ARBA" id="ARBA00022989"/>
    </source>
</evidence>
<feature type="transmembrane region" description="Helical" evidence="8">
    <location>
        <begin position="50"/>
        <end position="69"/>
    </location>
</feature>
<feature type="transmembrane region" description="Helical" evidence="8">
    <location>
        <begin position="81"/>
        <end position="99"/>
    </location>
</feature>
<comment type="subcellular location">
    <subcellularLocation>
        <location evidence="1">Cell membrane</location>
        <topology evidence="1">Multi-pass membrane protein</topology>
    </subcellularLocation>
</comment>
<evidence type="ECO:0000313" key="9">
    <source>
        <dbReference type="EMBL" id="MBB4066223.1"/>
    </source>
</evidence>
<dbReference type="InterPro" id="IPR011701">
    <property type="entry name" value="MFS"/>
</dbReference>
<evidence type="ECO:0000256" key="7">
    <source>
        <dbReference type="ARBA" id="ARBA00023136"/>
    </source>
</evidence>
<proteinExistence type="predicted"/>
<feature type="transmembrane region" description="Helical" evidence="8">
    <location>
        <begin position="287"/>
        <end position="305"/>
    </location>
</feature>
<feature type="transmembrane region" description="Helical" evidence="8">
    <location>
        <begin position="221"/>
        <end position="245"/>
    </location>
</feature>
<protein>
    <submittedName>
        <fullName evidence="9">MFS family permease</fullName>
    </submittedName>
</protein>
<dbReference type="EMBL" id="JACIEZ010000008">
    <property type="protein sequence ID" value="MBB4066223.1"/>
    <property type="molecule type" value="Genomic_DNA"/>
</dbReference>
<dbReference type="RefSeq" id="WP_183367515.1">
    <property type="nucleotide sequence ID" value="NZ_JACIEZ010000008.1"/>
</dbReference>
<keyword evidence="10" id="KW-1185">Reference proteome</keyword>
<evidence type="ECO:0000256" key="1">
    <source>
        <dbReference type="ARBA" id="ARBA00004651"/>
    </source>
</evidence>
<keyword evidence="2" id="KW-0813">Transport</keyword>
<accession>A0A7W6J7G8</accession>
<dbReference type="PANTHER" id="PTHR23535:SF2">
    <property type="entry name" value="SUGAR EFFLUX TRANSPORTER A-RELATED"/>
    <property type="match status" value="1"/>
</dbReference>
<gene>
    <name evidence="9" type="ORF">GGR23_003438</name>
</gene>
<evidence type="ECO:0000256" key="3">
    <source>
        <dbReference type="ARBA" id="ARBA00022475"/>
    </source>
</evidence>
<evidence type="ECO:0000256" key="4">
    <source>
        <dbReference type="ARBA" id="ARBA00022597"/>
    </source>
</evidence>
<keyword evidence="7 8" id="KW-0472">Membrane</keyword>
<feature type="transmembrane region" description="Helical" evidence="8">
    <location>
        <begin position="148"/>
        <end position="166"/>
    </location>
</feature>
<sequence>MFRHLPPVFLEPTVRVTMLAILAFGFSGAATSPYQSVVGIRELGLGNGTYSALIFVASIVNVTASIVLGNLADRIGSYRRMMLGISAVGILAFGLVYAVPTQAVFVASLLLLLPLYGALYSLLFANVRSITRDMNPEDIATVNSGARAMISVAWIAVPGITGLLLARSPSMLPAYLYAALACSACFALIHVLMPREGGGAGAVAERLSHLAALGEVLSPRVFVRLTAIALICGMLHMNGMLLPLILTGSAQGEVADIGFIVGIVALLEVIFIFAWARLQRRMGPVRALAFGSAVYAAYLAALGWVSAPWQVYALTIVSGFGAAAIITIPITYLQDLIAERPGLGSALISVNTFVSSGLSALLFAAGTGLSSYPGTAILSSLAGAGGVGLLLFLERRA</sequence>
<feature type="transmembrane region" description="Helical" evidence="8">
    <location>
        <begin position="372"/>
        <end position="393"/>
    </location>
</feature>
<dbReference type="AlphaFoldDB" id="A0A7W6J7G8"/>
<keyword evidence="4" id="KW-0762">Sugar transport</keyword>
<feature type="transmembrane region" description="Helical" evidence="8">
    <location>
        <begin position="105"/>
        <end position="127"/>
    </location>
</feature>
<dbReference type="PANTHER" id="PTHR23535">
    <property type="entry name" value="SUGAR EFFLUX TRANSPORTER A-RELATED"/>
    <property type="match status" value="1"/>
</dbReference>
<evidence type="ECO:0000256" key="8">
    <source>
        <dbReference type="SAM" id="Phobius"/>
    </source>
</evidence>
<reference evidence="9 10" key="1">
    <citation type="submission" date="2020-08" db="EMBL/GenBank/DDBJ databases">
        <title>Genomic Encyclopedia of Type Strains, Phase IV (KMG-IV): sequencing the most valuable type-strain genomes for metagenomic binning, comparative biology and taxonomic classification.</title>
        <authorList>
            <person name="Goeker M."/>
        </authorList>
    </citation>
    <scope>NUCLEOTIDE SEQUENCE [LARGE SCALE GENOMIC DNA]</scope>
    <source>
        <strain evidence="9 10">DSM 29853</strain>
    </source>
</reference>
<dbReference type="SUPFAM" id="SSF103473">
    <property type="entry name" value="MFS general substrate transporter"/>
    <property type="match status" value="1"/>
</dbReference>
<dbReference type="InterPro" id="IPR036259">
    <property type="entry name" value="MFS_trans_sf"/>
</dbReference>
<feature type="transmembrane region" description="Helical" evidence="8">
    <location>
        <begin position="12"/>
        <end position="30"/>
    </location>
</feature>
<comment type="caution">
    <text evidence="9">The sequence shown here is derived from an EMBL/GenBank/DDBJ whole genome shotgun (WGS) entry which is preliminary data.</text>
</comment>
<dbReference type="Proteomes" id="UP000528286">
    <property type="component" value="Unassembled WGS sequence"/>
</dbReference>
<dbReference type="Pfam" id="PF07690">
    <property type="entry name" value="MFS_1"/>
    <property type="match status" value="1"/>
</dbReference>
<keyword evidence="6 8" id="KW-1133">Transmembrane helix</keyword>
<name>A0A7W6J7G8_9HYPH</name>
<keyword evidence="5 8" id="KW-0812">Transmembrane</keyword>
<feature type="transmembrane region" description="Helical" evidence="8">
    <location>
        <begin position="345"/>
        <end position="366"/>
    </location>
</feature>
<dbReference type="GO" id="GO:0005886">
    <property type="term" value="C:plasma membrane"/>
    <property type="evidence" value="ECO:0007669"/>
    <property type="project" value="UniProtKB-SubCell"/>
</dbReference>
<feature type="transmembrane region" description="Helical" evidence="8">
    <location>
        <begin position="311"/>
        <end position="333"/>
    </location>
</feature>
<feature type="transmembrane region" description="Helical" evidence="8">
    <location>
        <begin position="172"/>
        <end position="192"/>
    </location>
</feature>
<evidence type="ECO:0000256" key="5">
    <source>
        <dbReference type="ARBA" id="ARBA00022692"/>
    </source>
</evidence>
<dbReference type="GO" id="GO:0022857">
    <property type="term" value="F:transmembrane transporter activity"/>
    <property type="evidence" value="ECO:0007669"/>
    <property type="project" value="InterPro"/>
</dbReference>
<evidence type="ECO:0000256" key="2">
    <source>
        <dbReference type="ARBA" id="ARBA00022448"/>
    </source>
</evidence>
<dbReference type="Gene3D" id="1.20.1250.20">
    <property type="entry name" value="MFS general substrate transporter like domains"/>
    <property type="match status" value="2"/>
</dbReference>
<evidence type="ECO:0000313" key="10">
    <source>
        <dbReference type="Proteomes" id="UP000528286"/>
    </source>
</evidence>